<feature type="domain" description="Beta-lactamase-related" evidence="2">
    <location>
        <begin position="121"/>
        <end position="396"/>
    </location>
</feature>
<gene>
    <name evidence="3" type="ORF">F8C67_10625</name>
</gene>
<organism evidence="3 4">
    <name type="scientific">Phaeocystidibacter luteus</name>
    <dbReference type="NCBI Taxonomy" id="911197"/>
    <lineage>
        <taxon>Bacteria</taxon>
        <taxon>Pseudomonadati</taxon>
        <taxon>Bacteroidota</taxon>
        <taxon>Flavobacteriia</taxon>
        <taxon>Flavobacteriales</taxon>
        <taxon>Phaeocystidibacteraceae</taxon>
        <taxon>Phaeocystidibacter</taxon>
    </lineage>
</organism>
<protein>
    <submittedName>
        <fullName evidence="3">Serine hydrolase</fullName>
    </submittedName>
</protein>
<dbReference type="PANTHER" id="PTHR43283:SF7">
    <property type="entry name" value="BETA-LACTAMASE-RELATED DOMAIN-CONTAINING PROTEIN"/>
    <property type="match status" value="1"/>
</dbReference>
<evidence type="ECO:0000256" key="1">
    <source>
        <dbReference type="SAM" id="Phobius"/>
    </source>
</evidence>
<keyword evidence="4" id="KW-1185">Reference proteome</keyword>
<name>A0A6N6RKS9_9FLAO</name>
<keyword evidence="1" id="KW-1133">Transmembrane helix</keyword>
<dbReference type="OrthoDB" id="9773047at2"/>
<dbReference type="Proteomes" id="UP000468650">
    <property type="component" value="Unassembled WGS sequence"/>
</dbReference>
<dbReference type="AlphaFoldDB" id="A0A6N6RKS9"/>
<feature type="transmembrane region" description="Helical" evidence="1">
    <location>
        <begin position="40"/>
        <end position="59"/>
    </location>
</feature>
<reference evidence="3 4" key="1">
    <citation type="submission" date="2019-09" db="EMBL/GenBank/DDBJ databases">
        <title>Genomes of family Cryomorphaceae.</title>
        <authorList>
            <person name="Bowman J.P."/>
        </authorList>
    </citation>
    <scope>NUCLEOTIDE SEQUENCE [LARGE SCALE GENOMIC DNA]</scope>
    <source>
        <strain evidence="3 4">LMG 25704</strain>
    </source>
</reference>
<dbReference type="InterPro" id="IPR012338">
    <property type="entry name" value="Beta-lactam/transpept-like"/>
</dbReference>
<accession>A0A6N6RKS9</accession>
<dbReference type="InterPro" id="IPR050789">
    <property type="entry name" value="Diverse_Enzym_Activities"/>
</dbReference>
<proteinExistence type="predicted"/>
<dbReference type="Pfam" id="PF00144">
    <property type="entry name" value="Beta-lactamase"/>
    <property type="match status" value="1"/>
</dbReference>
<dbReference type="EMBL" id="WBVO01000008">
    <property type="protein sequence ID" value="KAB2808733.1"/>
    <property type="molecule type" value="Genomic_DNA"/>
</dbReference>
<dbReference type="PANTHER" id="PTHR43283">
    <property type="entry name" value="BETA-LACTAMASE-RELATED"/>
    <property type="match status" value="1"/>
</dbReference>
<keyword evidence="3" id="KW-0378">Hydrolase</keyword>
<dbReference type="SUPFAM" id="SSF56601">
    <property type="entry name" value="beta-lactamase/transpeptidase-like"/>
    <property type="match status" value="1"/>
</dbReference>
<evidence type="ECO:0000313" key="4">
    <source>
        <dbReference type="Proteomes" id="UP000468650"/>
    </source>
</evidence>
<evidence type="ECO:0000313" key="3">
    <source>
        <dbReference type="EMBL" id="KAB2808733.1"/>
    </source>
</evidence>
<comment type="caution">
    <text evidence="3">The sequence shown here is derived from an EMBL/GenBank/DDBJ whole genome shotgun (WGS) entry which is preliminary data.</text>
</comment>
<keyword evidence="1" id="KW-0812">Transmembrane</keyword>
<dbReference type="GO" id="GO:0016787">
    <property type="term" value="F:hydrolase activity"/>
    <property type="evidence" value="ECO:0007669"/>
    <property type="project" value="UniProtKB-KW"/>
</dbReference>
<dbReference type="Gene3D" id="3.40.710.10">
    <property type="entry name" value="DD-peptidase/beta-lactamase superfamily"/>
    <property type="match status" value="1"/>
</dbReference>
<evidence type="ECO:0000259" key="2">
    <source>
        <dbReference type="Pfam" id="PF00144"/>
    </source>
</evidence>
<keyword evidence="1" id="KW-0472">Membrane</keyword>
<sequence>MICPFFKGRKVESNHVESQGTDLFILFHEIRDMRKFIKRLVYVILGVALLLWFVSLSPLDYLLKGVYATYLQGENSATIDDRAYFETKIVRADAVRPRAFDEQISEEFAPSPELRALLDETESVALTVFHQDELKYEWYAEGYSRTSRTNSFSMAKTITAILAEMAIENGDLKGWNQKVVELLPELKGEYAEQLTIGDLSLMRGGLDWDEHYTNAFGITARAYYGESIYALLMEDVPISTPPGSEFNYQSGATQLMGLCVQRATGRSLSELASEWIWTPAGAQDDAEWHVDDTGQELCYCCFNSNAIDFARIGHILLHDGTWNNHLFMDSAAAKSFFEPLSTPYYGRSIWMATVDGISFSYLRGINGQYIIIIPEYDAVIVRLGHQVGPRGDEEQNLPKVVQDLVAYYSAKIGETTTDTGW</sequence>
<dbReference type="InterPro" id="IPR001466">
    <property type="entry name" value="Beta-lactam-related"/>
</dbReference>